<dbReference type="PANTHER" id="PTHR36919:SF3">
    <property type="entry name" value="BLL5882 PROTEIN"/>
    <property type="match status" value="1"/>
</dbReference>
<dbReference type="AlphaFoldDB" id="A0A931G6Z6"/>
<evidence type="ECO:0000313" key="3">
    <source>
        <dbReference type="EMBL" id="MBG0778906.1"/>
    </source>
</evidence>
<feature type="domain" description="DUF2147" evidence="2">
    <location>
        <begin position="30"/>
        <end position="146"/>
    </location>
</feature>
<dbReference type="PANTHER" id="PTHR36919">
    <property type="entry name" value="BLR1215 PROTEIN"/>
    <property type="match status" value="1"/>
</dbReference>
<protein>
    <submittedName>
        <fullName evidence="3">DUF2147 domain-containing protein</fullName>
    </submittedName>
</protein>
<dbReference type="EMBL" id="JACCQK010000141">
    <property type="protein sequence ID" value="MBG0778906.1"/>
    <property type="molecule type" value="Genomic_DNA"/>
</dbReference>
<accession>A0A931G6Z6</accession>
<sequence>MKKSLLLALVLVVGCFVFAGSALAEAPIVGKWKTIDDETNEPKSIVQIFEKDGQYYGKIVELFLKPDADQNPTCDKCADDDPRKDQPTLGMEIIQDLKPDGDAYSGGTILDPKKGKVYKCKIWAEGDELKVQGSFLFMSRTQTWHRVK</sequence>
<feature type="signal peptide" evidence="1">
    <location>
        <begin position="1"/>
        <end position="24"/>
    </location>
</feature>
<dbReference type="Gene3D" id="2.40.128.520">
    <property type="match status" value="1"/>
</dbReference>
<comment type="caution">
    <text evidence="3">The sequence shown here is derived from an EMBL/GenBank/DDBJ whole genome shotgun (WGS) entry which is preliminary data.</text>
</comment>
<proteinExistence type="predicted"/>
<keyword evidence="1" id="KW-0732">Signal</keyword>
<dbReference type="Proteomes" id="UP000706172">
    <property type="component" value="Unassembled WGS sequence"/>
</dbReference>
<dbReference type="InterPro" id="IPR019223">
    <property type="entry name" value="DUF2147"/>
</dbReference>
<dbReference type="Pfam" id="PF09917">
    <property type="entry name" value="DUF2147"/>
    <property type="match status" value="1"/>
</dbReference>
<feature type="chain" id="PRO_5037150582" evidence="1">
    <location>
        <begin position="25"/>
        <end position="148"/>
    </location>
</feature>
<evidence type="ECO:0000313" key="4">
    <source>
        <dbReference type="Proteomes" id="UP000706172"/>
    </source>
</evidence>
<dbReference type="PROSITE" id="PS51257">
    <property type="entry name" value="PROKAR_LIPOPROTEIN"/>
    <property type="match status" value="1"/>
</dbReference>
<gene>
    <name evidence="3" type="ORF">H0S81_03140</name>
</gene>
<evidence type="ECO:0000259" key="2">
    <source>
        <dbReference type="Pfam" id="PF09917"/>
    </source>
</evidence>
<reference evidence="3" key="1">
    <citation type="submission" date="2020-07" db="EMBL/GenBank/DDBJ databases">
        <title>Severe corrosion of carbon steel in oil field produced water can be linked to methanogenic archaea containing a special type of NiFe hydrogenase.</title>
        <authorList>
            <person name="Lahme S."/>
            <person name="Mand J."/>
            <person name="Longwell J."/>
            <person name="Smith R."/>
            <person name="Enning D."/>
        </authorList>
    </citation>
    <scope>NUCLEOTIDE SEQUENCE</scope>
    <source>
        <strain evidence="3">MIC098Bin6</strain>
    </source>
</reference>
<name>A0A931G6Z6_9BACT</name>
<evidence type="ECO:0000256" key="1">
    <source>
        <dbReference type="SAM" id="SignalP"/>
    </source>
</evidence>
<organism evidence="3 4">
    <name type="scientific">Desulfotignum balticum</name>
    <dbReference type="NCBI Taxonomy" id="115781"/>
    <lineage>
        <taxon>Bacteria</taxon>
        <taxon>Pseudomonadati</taxon>
        <taxon>Thermodesulfobacteriota</taxon>
        <taxon>Desulfobacteria</taxon>
        <taxon>Desulfobacterales</taxon>
        <taxon>Desulfobacteraceae</taxon>
        <taxon>Desulfotignum</taxon>
    </lineage>
</organism>